<organism evidence="2 3">
    <name type="scientific">Acidaminococcus fermentans</name>
    <dbReference type="NCBI Taxonomy" id="905"/>
    <lineage>
        <taxon>Bacteria</taxon>
        <taxon>Bacillati</taxon>
        <taxon>Bacillota</taxon>
        <taxon>Negativicutes</taxon>
        <taxon>Acidaminococcales</taxon>
        <taxon>Acidaminococcaceae</taxon>
        <taxon>Acidaminococcus</taxon>
    </lineage>
</organism>
<gene>
    <name evidence="2" type="ORF">SAMN05216495_11336</name>
</gene>
<evidence type="ECO:0000313" key="2">
    <source>
        <dbReference type="EMBL" id="SDX11131.1"/>
    </source>
</evidence>
<feature type="transmembrane region" description="Helical" evidence="1">
    <location>
        <begin position="46"/>
        <end position="67"/>
    </location>
</feature>
<dbReference type="Proteomes" id="UP000182379">
    <property type="component" value="Unassembled WGS sequence"/>
</dbReference>
<name>A0A1H2Z1B8_ACIFE</name>
<keyword evidence="1" id="KW-0472">Membrane</keyword>
<comment type="caution">
    <text evidence="2">The sequence shown here is derived from an EMBL/GenBank/DDBJ whole genome shotgun (WGS) entry which is preliminary data.</text>
</comment>
<accession>A0A1H2Z1B8</accession>
<feature type="transmembrane region" description="Helical" evidence="1">
    <location>
        <begin position="113"/>
        <end position="132"/>
    </location>
</feature>
<keyword evidence="1" id="KW-1133">Transmembrane helix</keyword>
<evidence type="ECO:0000256" key="1">
    <source>
        <dbReference type="SAM" id="Phobius"/>
    </source>
</evidence>
<proteinExistence type="predicted"/>
<feature type="transmembrane region" description="Helical" evidence="1">
    <location>
        <begin position="12"/>
        <end position="34"/>
    </location>
</feature>
<protein>
    <submittedName>
        <fullName evidence="2">Energy-coupling factor transport system substrate-specific component</fullName>
    </submittedName>
</protein>
<dbReference type="AlphaFoldDB" id="A0A1H2Z1B8"/>
<keyword evidence="1" id="KW-0812">Transmembrane</keyword>
<feature type="transmembrane region" description="Helical" evidence="1">
    <location>
        <begin position="221"/>
        <end position="240"/>
    </location>
</feature>
<dbReference type="RefSeq" id="WP_074707070.1">
    <property type="nucleotide sequence ID" value="NZ_FNOP01000013.1"/>
</dbReference>
<reference evidence="2 3" key="1">
    <citation type="submission" date="2016-10" db="EMBL/GenBank/DDBJ databases">
        <authorList>
            <person name="Varghese N."/>
            <person name="Submissions S."/>
        </authorList>
    </citation>
    <scope>NUCLEOTIDE SEQUENCE [LARGE SCALE GENOMIC DNA]</scope>
    <source>
        <strain evidence="2 3">WCC6</strain>
    </source>
</reference>
<feature type="transmembrane region" description="Helical" evidence="1">
    <location>
        <begin position="192"/>
        <end position="215"/>
    </location>
</feature>
<feature type="transmembrane region" description="Helical" evidence="1">
    <location>
        <begin position="144"/>
        <end position="164"/>
    </location>
</feature>
<evidence type="ECO:0000313" key="3">
    <source>
        <dbReference type="Proteomes" id="UP000182379"/>
    </source>
</evidence>
<dbReference type="EMBL" id="FNOP01000013">
    <property type="protein sequence ID" value="SDX11131.1"/>
    <property type="molecule type" value="Genomic_DNA"/>
</dbReference>
<sequence>MGERVKTGVVLFLLYTVLFAVSQLYQVVPGLSGLRIQAMLSVPYGLIFGRLGAIAAALGAAAGMALTGGSSNFIPIEFLGALLSAYLPFRIWQGMRSPREPYLCVEEQRTATMFFVLSVIGAVPMAVFPAVGGDLYQVVPFPASYPRIFLASLVCTVAGGFLVYSQAAPRMFRGAGEALWNRIRDNKGTTRSMAVAMLRIALTGGFLGLGLAFIFPNEFELIIVEYVMGIFAALLFILTAV</sequence>